<protein>
    <submittedName>
        <fullName evidence="1">Uncharacterized protein</fullName>
    </submittedName>
</protein>
<keyword evidence="2" id="KW-1185">Reference proteome</keyword>
<reference evidence="1" key="1">
    <citation type="submission" date="2020-08" db="EMBL/GenBank/DDBJ databases">
        <title>Multicomponent nature underlies the extraordinary mechanical properties of spider dragline silk.</title>
        <authorList>
            <person name="Kono N."/>
            <person name="Nakamura H."/>
            <person name="Mori M."/>
            <person name="Yoshida Y."/>
            <person name="Ohtoshi R."/>
            <person name="Malay A.D."/>
            <person name="Moran D.A.P."/>
            <person name="Tomita M."/>
            <person name="Numata K."/>
            <person name="Arakawa K."/>
        </authorList>
    </citation>
    <scope>NUCLEOTIDE SEQUENCE</scope>
</reference>
<dbReference type="Proteomes" id="UP000887013">
    <property type="component" value="Unassembled WGS sequence"/>
</dbReference>
<gene>
    <name evidence="1" type="ORF">NPIL_170611</name>
</gene>
<dbReference type="AlphaFoldDB" id="A0A8X6PF56"/>
<name>A0A8X6PF56_NEPPI</name>
<accession>A0A8X6PF56</accession>
<comment type="caution">
    <text evidence="1">The sequence shown here is derived from an EMBL/GenBank/DDBJ whole genome shotgun (WGS) entry which is preliminary data.</text>
</comment>
<evidence type="ECO:0000313" key="2">
    <source>
        <dbReference type="Proteomes" id="UP000887013"/>
    </source>
</evidence>
<proteinExistence type="predicted"/>
<evidence type="ECO:0000313" key="1">
    <source>
        <dbReference type="EMBL" id="GFT64653.1"/>
    </source>
</evidence>
<organism evidence="1 2">
    <name type="scientific">Nephila pilipes</name>
    <name type="common">Giant wood spider</name>
    <name type="synonym">Nephila maculata</name>
    <dbReference type="NCBI Taxonomy" id="299642"/>
    <lineage>
        <taxon>Eukaryota</taxon>
        <taxon>Metazoa</taxon>
        <taxon>Ecdysozoa</taxon>
        <taxon>Arthropoda</taxon>
        <taxon>Chelicerata</taxon>
        <taxon>Arachnida</taxon>
        <taxon>Araneae</taxon>
        <taxon>Araneomorphae</taxon>
        <taxon>Entelegynae</taxon>
        <taxon>Araneoidea</taxon>
        <taxon>Nephilidae</taxon>
        <taxon>Nephila</taxon>
    </lineage>
</organism>
<dbReference type="EMBL" id="BMAW01115049">
    <property type="protein sequence ID" value="GFT64653.1"/>
    <property type="molecule type" value="Genomic_DNA"/>
</dbReference>
<sequence length="147" mass="16314">MFAGTYQKCCLYQAVHSGVLLALAIAGAAISATARTAAAIKKGLRDGCACALRMCAKVVQVLCRQNVLAPRRAASGKKSKVKTLKRRKIELMIMWINVTDEEQFWLMASEISLCRSKTRSPIVIKGRLHHVRRVDSCNYTNTFAKEK</sequence>